<reference evidence="1 2" key="1">
    <citation type="journal article" date="2018" name="ISME J.">
        <title>A methanotrophic archaeon couples anaerobic oxidation of methane to Fe(III) reduction.</title>
        <authorList>
            <person name="Cai C."/>
            <person name="Leu A.O."/>
            <person name="Xie G.J."/>
            <person name="Guo J."/>
            <person name="Feng Y."/>
            <person name="Zhao J.X."/>
            <person name="Tyson G.W."/>
            <person name="Yuan Z."/>
            <person name="Hu S."/>
        </authorList>
    </citation>
    <scope>NUCLEOTIDE SEQUENCE [LARGE SCALE GENOMIC DNA]</scope>
    <source>
        <strain evidence="1">FeB_12</strain>
    </source>
</reference>
<evidence type="ECO:0000313" key="2">
    <source>
        <dbReference type="Proteomes" id="UP000250918"/>
    </source>
</evidence>
<accession>A0A855WYV2</accession>
<comment type="caution">
    <text evidence="1">The sequence shown here is derived from an EMBL/GenBank/DDBJ whole genome shotgun (WGS) entry which is preliminary data.</text>
</comment>
<sequence length="224" mass="24535">MLANLDVKHGLNEYVTDALSLETCVKSVRGVDILASTWNHELAESRSIEQTARFIERLHHDTAAYDYVILDHCSGRSNQAVLMAHGSDLNLLVLVPELTSLADGYGLFKQIVTTNREVTCSLLVNRSKGKEEAEFIRTRMIELARQFLAVTPGYAGYVSEDGAVRQSIAAQQALSITAPESPVCDQLRQIAQAITTQEFKNLSASSEALPTMINKTPATADIRG</sequence>
<dbReference type="InterPro" id="IPR027417">
    <property type="entry name" value="P-loop_NTPase"/>
</dbReference>
<proteinExistence type="predicted"/>
<dbReference type="AlphaFoldDB" id="A0A855WYV2"/>
<organism evidence="1 2">
    <name type="scientific">candidate division GN15 bacterium</name>
    <dbReference type="NCBI Taxonomy" id="2072418"/>
    <lineage>
        <taxon>Bacteria</taxon>
        <taxon>candidate division GN15</taxon>
    </lineage>
</organism>
<evidence type="ECO:0000313" key="1">
    <source>
        <dbReference type="EMBL" id="PWB68693.1"/>
    </source>
</evidence>
<dbReference type="SUPFAM" id="SSF52540">
    <property type="entry name" value="P-loop containing nucleoside triphosphate hydrolases"/>
    <property type="match status" value="1"/>
</dbReference>
<evidence type="ECO:0008006" key="3">
    <source>
        <dbReference type="Google" id="ProtNLM"/>
    </source>
</evidence>
<dbReference type="Proteomes" id="UP000250918">
    <property type="component" value="Unassembled WGS sequence"/>
</dbReference>
<dbReference type="Gene3D" id="3.40.50.300">
    <property type="entry name" value="P-loop containing nucleotide triphosphate hydrolases"/>
    <property type="match status" value="1"/>
</dbReference>
<gene>
    <name evidence="1" type="ORF">C3F09_11120</name>
</gene>
<name>A0A855WYV2_9BACT</name>
<dbReference type="EMBL" id="PQAP01000193">
    <property type="protein sequence ID" value="PWB68693.1"/>
    <property type="molecule type" value="Genomic_DNA"/>
</dbReference>
<protein>
    <recommendedName>
        <fullName evidence="3">AAA domain-containing protein</fullName>
    </recommendedName>
</protein>